<evidence type="ECO:0000313" key="2">
    <source>
        <dbReference type="EMBL" id="JAS87601.1"/>
    </source>
</evidence>
<organism evidence="2">
    <name type="scientific">Homalodisca liturata</name>
    <dbReference type="NCBI Taxonomy" id="320908"/>
    <lineage>
        <taxon>Eukaryota</taxon>
        <taxon>Metazoa</taxon>
        <taxon>Ecdysozoa</taxon>
        <taxon>Arthropoda</taxon>
        <taxon>Hexapoda</taxon>
        <taxon>Insecta</taxon>
        <taxon>Pterygota</taxon>
        <taxon>Neoptera</taxon>
        <taxon>Paraneoptera</taxon>
        <taxon>Hemiptera</taxon>
        <taxon>Auchenorrhyncha</taxon>
        <taxon>Membracoidea</taxon>
        <taxon>Cicadellidae</taxon>
        <taxon>Cicadellinae</taxon>
        <taxon>Proconiini</taxon>
        <taxon>Homalodisca</taxon>
    </lineage>
</organism>
<proteinExistence type="predicted"/>
<evidence type="ECO:0000259" key="1">
    <source>
        <dbReference type="Pfam" id="PF22062"/>
    </source>
</evidence>
<feature type="non-terminal residue" evidence="2">
    <location>
        <position position="1"/>
    </location>
</feature>
<gene>
    <name evidence="2" type="ORF">g.56160</name>
</gene>
<protein>
    <recommendedName>
        <fullName evidence="1">DNA polymerase alpha subunit B OB domain-containing protein</fullName>
    </recommendedName>
</protein>
<dbReference type="EMBL" id="GECU01020105">
    <property type="protein sequence ID" value="JAS87601.1"/>
    <property type="molecule type" value="Transcribed_RNA"/>
</dbReference>
<name>A0A1B6IL03_9HEMI</name>
<dbReference type="Pfam" id="PF22062">
    <property type="entry name" value="OB_DPOA2"/>
    <property type="match status" value="1"/>
</dbReference>
<dbReference type="InterPro" id="IPR054300">
    <property type="entry name" value="OB_DPOA2"/>
</dbReference>
<accession>A0A1B6IL03</accession>
<feature type="non-terminal residue" evidence="2">
    <location>
        <position position="114"/>
    </location>
</feature>
<sequence length="114" mass="12813">ELSVVKLKQASYFRLCAGDRLEYVRARTMAMRQPFLDLLGITDFRPLSHISAKPFYTYGMVTSVTGSKLGPECYIQNTEDQSNIPVRLNLEDANGYSLFNGQFVAVKGRNVQGK</sequence>
<reference evidence="2" key="1">
    <citation type="submission" date="2015-11" db="EMBL/GenBank/DDBJ databases">
        <title>De novo transcriptome assembly of four potential Pierce s Disease insect vectors from Arizona vineyards.</title>
        <authorList>
            <person name="Tassone E.E."/>
        </authorList>
    </citation>
    <scope>NUCLEOTIDE SEQUENCE</scope>
</reference>
<feature type="domain" description="DNA polymerase alpha subunit B OB" evidence="1">
    <location>
        <begin position="43"/>
        <end position="114"/>
    </location>
</feature>
<dbReference type="AlphaFoldDB" id="A0A1B6IL03"/>